<keyword evidence="3" id="KW-1185">Reference proteome</keyword>
<keyword evidence="1" id="KW-1133">Transmembrane helix</keyword>
<feature type="transmembrane region" description="Helical" evidence="1">
    <location>
        <begin position="12"/>
        <end position="33"/>
    </location>
</feature>
<evidence type="ECO:0000256" key="1">
    <source>
        <dbReference type="SAM" id="Phobius"/>
    </source>
</evidence>
<sequence length="179" mass="19303">MQRKLLVTIHLYLAAFFTPLVIAMAVTGGLYLLGVKGSVEKTPVATIAGQQLNLEKGNESARIDALLEQAGIQTDYAYVKTVPGGAITRPTSREYYELRDTADGVSVSRMQPDLIASLVELHKGHGPQAFRWLEIVFALGLVFIMVSGLYLGLQSPMLKNKTLVLSGAGTLVFIIAAVI</sequence>
<protein>
    <submittedName>
        <fullName evidence="2">PepSY-associated TM helix domain-containing protein</fullName>
    </submittedName>
</protein>
<dbReference type="EMBL" id="JAEDAH010000093">
    <property type="protein sequence ID" value="MCA6064817.1"/>
    <property type="molecule type" value="Genomic_DNA"/>
</dbReference>
<evidence type="ECO:0000313" key="3">
    <source>
        <dbReference type="Proteomes" id="UP000714380"/>
    </source>
</evidence>
<feature type="transmembrane region" description="Helical" evidence="1">
    <location>
        <begin position="129"/>
        <end position="150"/>
    </location>
</feature>
<keyword evidence="1" id="KW-0812">Transmembrane</keyword>
<dbReference type="InterPro" id="IPR032307">
    <property type="entry name" value="PepSY_TM-like_2"/>
</dbReference>
<gene>
    <name evidence="2" type="ORF">I9W95_14485</name>
</gene>
<name>A0ABS7ZUI0_9GAMM</name>
<organism evidence="2 3">
    <name type="scientific">Thalassolituus marinus</name>
    <dbReference type="NCBI Taxonomy" id="671053"/>
    <lineage>
        <taxon>Bacteria</taxon>
        <taxon>Pseudomonadati</taxon>
        <taxon>Pseudomonadota</taxon>
        <taxon>Gammaproteobacteria</taxon>
        <taxon>Oceanospirillales</taxon>
        <taxon>Oceanospirillaceae</taxon>
        <taxon>Thalassolituus</taxon>
    </lineage>
</organism>
<proteinExistence type="predicted"/>
<comment type="caution">
    <text evidence="2">The sequence shown here is derived from an EMBL/GenBank/DDBJ whole genome shotgun (WGS) entry which is preliminary data.</text>
</comment>
<dbReference type="Pfam" id="PF16357">
    <property type="entry name" value="PepSY_TM_like_2"/>
    <property type="match status" value="1"/>
</dbReference>
<reference evidence="2 3" key="1">
    <citation type="submission" date="2020-12" db="EMBL/GenBank/DDBJ databases">
        <title>Novel Thalassolituus-related marine hydrocarbonoclastic bacteria mediated algae-derived hydrocarbons mineralization in twilight zone of the northern South China Sea.</title>
        <authorList>
            <person name="Dong C."/>
        </authorList>
    </citation>
    <scope>NUCLEOTIDE SEQUENCE [LARGE SCALE GENOMIC DNA]</scope>
    <source>
        <strain evidence="2 3">IMCC1826</strain>
    </source>
</reference>
<keyword evidence="1" id="KW-0472">Membrane</keyword>
<evidence type="ECO:0000313" key="2">
    <source>
        <dbReference type="EMBL" id="MCA6064817.1"/>
    </source>
</evidence>
<dbReference type="Proteomes" id="UP000714380">
    <property type="component" value="Unassembled WGS sequence"/>
</dbReference>
<dbReference type="RefSeq" id="WP_225676160.1">
    <property type="nucleotide sequence ID" value="NZ_JAEDAH010000093.1"/>
</dbReference>
<accession>A0ABS7ZUI0</accession>